<dbReference type="PANTHER" id="PTHR11365:SF23">
    <property type="entry name" value="HYPOTHETICAL 5-OXOPROLINASE (EUROFUNG)-RELATED"/>
    <property type="match status" value="1"/>
</dbReference>
<comment type="caution">
    <text evidence="2">The sequence shown here is derived from an EMBL/GenBank/DDBJ whole genome shotgun (WGS) entry which is preliminary data.</text>
</comment>
<reference evidence="2 3" key="1">
    <citation type="submission" date="2021-03" db="EMBL/GenBank/DDBJ databases">
        <title>Genomic Encyclopedia of Type Strains, Phase IV (KMG-IV): sequencing the most valuable type-strain genomes for metagenomic binning, comparative biology and taxonomic classification.</title>
        <authorList>
            <person name="Goeker M."/>
        </authorList>
    </citation>
    <scope>NUCLEOTIDE SEQUENCE [LARGE SCALE GENOMIC DNA]</scope>
    <source>
        <strain evidence="2 3">DSM 25790</strain>
    </source>
</reference>
<evidence type="ECO:0000313" key="3">
    <source>
        <dbReference type="Proteomes" id="UP001519294"/>
    </source>
</evidence>
<name>A0ABS4SC42_9BACI</name>
<accession>A0ABS4SC42</accession>
<evidence type="ECO:0000313" key="2">
    <source>
        <dbReference type="EMBL" id="MBP2259064.1"/>
    </source>
</evidence>
<dbReference type="Pfam" id="PF02538">
    <property type="entry name" value="Hydantoinase_B"/>
    <property type="match status" value="1"/>
</dbReference>
<dbReference type="PANTHER" id="PTHR11365">
    <property type="entry name" value="5-OXOPROLINASE RELATED"/>
    <property type="match status" value="1"/>
</dbReference>
<gene>
    <name evidence="2" type="ORF">J2Z81_003055</name>
</gene>
<feature type="domain" description="Hydantoinase B/oxoprolinase" evidence="1">
    <location>
        <begin position="41"/>
        <end position="616"/>
    </location>
</feature>
<sequence>MNTVSEKETMTIKEQLLESDRIFKETGCYAGITELKYREEDPLRYESLHTKLRSIAVEAREMARRISASPGVREVGEMVVALYTPEGDAISLSTGIMVHVHTMSRFIKWMIQNGYEEDPGIRPGDIFANNDAFIGTVHVPDVIDVTPIYYEGELIGWAGAVAHELEVGGITPGGDVYLAQERFTEGLIVSAEKVGEKDKLRRDYLNRLERNLRMPIYWMLDQKAKVASCIEMREKVIELIDEVGLDYYKRATREFIEEGRRSQLSQVQDLMVPGRYRGHTSYGHITEGKPGILPLGDENLLYSIPLELNVSGDGHMHLDFEGTGSWGYHSMNCTPAGMDGGLFVALTQSMNFEGKVNDGAWMATDMNLPSGTWTNPDNHLAATATSWSLMLPAFGVFQRLLSRGFVSRGFKEEAFVGQVNSPMVEMGGQSQYGDQFGMALFECAAAGSGALGMKDGIDTGYVGWNPESDMGNMEVWEQGVPMLYLGRSITANSGGVGRNRGGNSFTSMWLVHNTDQLTIATSEHSSRVFDNAGICGGYPAPTAHQHFAVRNTNIEQLVEEQKPLPHSLGNDPNVTDLEKLVDGDLEVVEGPYIDKPFKSGDLFAHVYNGGGGYGDPIERDPLAIGRDVENGYVTAEIASNAHAVVLNFDEEKNTCHVDMEATAKRREEVKKSRLNKAIPVEDWINSERERVLEKDFVTEVRNMYEDTMSISEQFAKEFKEFWKLPEDFTM</sequence>
<evidence type="ECO:0000259" key="1">
    <source>
        <dbReference type="Pfam" id="PF02538"/>
    </source>
</evidence>
<keyword evidence="3" id="KW-1185">Reference proteome</keyword>
<protein>
    <submittedName>
        <fullName evidence="2">N-methylhydantoinase B/oxoprolinase/acetone carboxylase alpha subunit</fullName>
    </submittedName>
</protein>
<organism evidence="2 3">
    <name type="scientific">Virgibacillus alimentarius</name>
    <dbReference type="NCBI Taxonomy" id="698769"/>
    <lineage>
        <taxon>Bacteria</taxon>
        <taxon>Bacillati</taxon>
        <taxon>Bacillota</taxon>
        <taxon>Bacilli</taxon>
        <taxon>Bacillales</taxon>
        <taxon>Bacillaceae</taxon>
        <taxon>Virgibacillus</taxon>
    </lineage>
</organism>
<dbReference type="InterPro" id="IPR045079">
    <property type="entry name" value="Oxoprolinase-like"/>
</dbReference>
<dbReference type="EMBL" id="JAGIKX010000050">
    <property type="protein sequence ID" value="MBP2259064.1"/>
    <property type="molecule type" value="Genomic_DNA"/>
</dbReference>
<proteinExistence type="predicted"/>
<dbReference type="RefSeq" id="WP_226371697.1">
    <property type="nucleotide sequence ID" value="NZ_JAGIKX010000050.1"/>
</dbReference>
<dbReference type="Proteomes" id="UP001519294">
    <property type="component" value="Unassembled WGS sequence"/>
</dbReference>
<dbReference type="InterPro" id="IPR003692">
    <property type="entry name" value="Hydantoinase_B"/>
</dbReference>